<evidence type="ECO:0000259" key="2">
    <source>
        <dbReference type="Pfam" id="PF13575"/>
    </source>
</evidence>
<dbReference type="RefSeq" id="WP_055238816.1">
    <property type="nucleotide sequence ID" value="NZ_CYXM01000029.1"/>
</dbReference>
<dbReference type="InterPro" id="IPR007822">
    <property type="entry name" value="LANC-like"/>
</dbReference>
<proteinExistence type="predicted"/>
<dbReference type="Proteomes" id="UP000095673">
    <property type="component" value="Unassembled WGS sequence"/>
</dbReference>
<dbReference type="CDD" id="cd04792">
    <property type="entry name" value="LanM-like"/>
    <property type="match status" value="1"/>
</dbReference>
<dbReference type="InterPro" id="IPR017146">
    <property type="entry name" value="Lanti_2_LanM"/>
</dbReference>
<dbReference type="PANTHER" id="PTHR12736:SF7">
    <property type="entry name" value="LANC-LIKE PROTEIN 3"/>
    <property type="match status" value="1"/>
</dbReference>
<dbReference type="NCBIfam" id="TIGR03897">
    <property type="entry name" value="lanti_2_LanM"/>
    <property type="match status" value="1"/>
</dbReference>
<dbReference type="GO" id="GO:0005886">
    <property type="term" value="C:plasma membrane"/>
    <property type="evidence" value="ECO:0007669"/>
    <property type="project" value="TreeGrafter"/>
</dbReference>
<keyword evidence="1" id="KW-0862">Zinc</keyword>
<evidence type="ECO:0000313" key="4">
    <source>
        <dbReference type="Proteomes" id="UP000095673"/>
    </source>
</evidence>
<evidence type="ECO:0000256" key="1">
    <source>
        <dbReference type="PIRSR" id="PIRSR607822-1"/>
    </source>
</evidence>
<dbReference type="EMBL" id="CYXM01000029">
    <property type="protein sequence ID" value="CUN29726.1"/>
    <property type="molecule type" value="Genomic_DNA"/>
</dbReference>
<feature type="binding site" evidence="1">
    <location>
        <position position="796"/>
    </location>
    <ligand>
        <name>Zn(2+)</name>
        <dbReference type="ChEBI" id="CHEBI:29105"/>
    </ligand>
</feature>
<protein>
    <submittedName>
        <fullName evidence="3">Lantibiotic modifying enzyme</fullName>
    </submittedName>
</protein>
<dbReference type="Gene3D" id="1.50.10.20">
    <property type="match status" value="1"/>
</dbReference>
<dbReference type="AlphaFoldDB" id="A0A173VSW4"/>
<dbReference type="InterPro" id="IPR025410">
    <property type="entry name" value="Lant_dehyd"/>
</dbReference>
<dbReference type="PANTHER" id="PTHR12736">
    <property type="entry name" value="LANC-LIKE PROTEIN"/>
    <property type="match status" value="1"/>
</dbReference>
<feature type="binding site" evidence="1">
    <location>
        <position position="797"/>
    </location>
    <ligand>
        <name>Zn(2+)</name>
        <dbReference type="ChEBI" id="CHEBI:29105"/>
    </ligand>
</feature>
<dbReference type="Pfam" id="PF05147">
    <property type="entry name" value="LANC_like"/>
    <property type="match status" value="1"/>
</dbReference>
<dbReference type="SUPFAM" id="SSF158745">
    <property type="entry name" value="LanC-like"/>
    <property type="match status" value="1"/>
</dbReference>
<dbReference type="Pfam" id="PF13575">
    <property type="entry name" value="DUF4135"/>
    <property type="match status" value="1"/>
</dbReference>
<dbReference type="PRINTS" id="PR01950">
    <property type="entry name" value="LANCSUPER"/>
</dbReference>
<sequence>MDIFKKYVETQFLLNIKGKNYKARLKPVFYKYFVDTCKEAIFDISAKTLVYLINECRQELIGNSAYDRYDYFNDILVKSQYQAYIMDRFPVLKSKIERAIIDRFSFCVDVQEHLNNDIEELRKKFRVLGECVKLTEMNSDRHQHGKTVLCLEFEQGKIIYKPRSLESDIIWNNLIDYLNKKSKVHLRGIHTLNCQTHGWQEFINATQCENTDEIKQVYKRIGALLNMAYLCGVTDIHMENLIIDRDMPYITDLETLFDYGKSGVTAIDQWILNSVLVTQMLPVLSGSKMVKKGCDMAAITGGAGGIKIKKEVIKNPYTDQMQFVYEEIQYKKVKNIARYKGQYVDPRDYTEEIKEGFSFQYSVVTQNKLEIEKLFRDIIGPSFTSRIIYRDTDKYQQLLLLLKNPRYLASIEKSEALYNMLKADERIPNEIIDSEIANLRRGDIPYFLKDMRFHIFNDGEHIFTCESNDGLYSRLNSFSNEDLKKQLFCITFSLQKPTKNVVELYEFNSIISFQTIIDKTHIIIEEMINNCFINKNDNTIDWINIVNIFPNWGIDCQELDLYFGLPGNAIFFAAYYKITNDSKVLNYLHLIMNTIRNRLDKSVEGVSLFSGKMSLIYMFSVLSLILGWDFNDEIEKLCNEVIDEIEPENMELDLADGLSGVLLGFISSYSILEKPTYYEFIEKITKVIIHRVKSNLLKDKVDMGMAHGYAGIILALSKAYLLRKNKECVDAIQILEANIKVDEYNSDISWCHGIAGLGLMYLFLEHNFDNGKYHEKIERCAKILKNKVWNTSDCLCHGNMGTVDFFIQYSKLKSDKKALEYLKHFLCIYQTRNGKWYCGCKQDVVVYGLMLGLSGIGYELLRTLFPCDFPDVLILEI</sequence>
<evidence type="ECO:0000313" key="3">
    <source>
        <dbReference type="EMBL" id="CUN29726.1"/>
    </source>
</evidence>
<dbReference type="SMART" id="SM01260">
    <property type="entry name" value="LANC_like"/>
    <property type="match status" value="1"/>
</dbReference>
<organism evidence="3 4">
    <name type="scientific">Agathobacter rectalis</name>
    <dbReference type="NCBI Taxonomy" id="39491"/>
    <lineage>
        <taxon>Bacteria</taxon>
        <taxon>Bacillati</taxon>
        <taxon>Bacillota</taxon>
        <taxon>Clostridia</taxon>
        <taxon>Lachnospirales</taxon>
        <taxon>Lachnospiraceae</taxon>
        <taxon>Agathobacter</taxon>
    </lineage>
</organism>
<dbReference type="PIRSF" id="PIRSF037228">
    <property type="entry name" value="Lant_mod_RumM"/>
    <property type="match status" value="1"/>
</dbReference>
<dbReference type="GO" id="GO:0046872">
    <property type="term" value="F:metal ion binding"/>
    <property type="evidence" value="ECO:0007669"/>
    <property type="project" value="UniProtKB-KW"/>
</dbReference>
<reference evidence="3 4" key="1">
    <citation type="submission" date="2015-09" db="EMBL/GenBank/DDBJ databases">
        <authorList>
            <consortium name="Pathogen Informatics"/>
        </authorList>
    </citation>
    <scope>NUCLEOTIDE SEQUENCE [LARGE SCALE GENOMIC DNA]</scope>
    <source>
        <strain evidence="3 4">2789STDY5834968</strain>
    </source>
</reference>
<gene>
    <name evidence="3" type="ORF">ERS852580_03451</name>
</gene>
<accession>A0A173VSW4</accession>
<feature type="binding site" evidence="1">
    <location>
        <position position="751"/>
    </location>
    <ligand>
        <name>Zn(2+)</name>
        <dbReference type="ChEBI" id="CHEBI:29105"/>
    </ligand>
</feature>
<feature type="domain" description="Lantibiotic biosynthesis protein dehydration" evidence="2">
    <location>
        <begin position="89"/>
        <end position="447"/>
    </location>
</feature>
<dbReference type="GO" id="GO:0031179">
    <property type="term" value="P:peptide modification"/>
    <property type="evidence" value="ECO:0007669"/>
    <property type="project" value="InterPro"/>
</dbReference>
<name>A0A173VSW4_9FIRM</name>
<keyword evidence="1" id="KW-0479">Metal-binding</keyword>